<feature type="region of interest" description="Disordered" evidence="1">
    <location>
        <begin position="1"/>
        <end position="48"/>
    </location>
</feature>
<gene>
    <name evidence="2" type="ORF">RDB_LOCUS159681</name>
</gene>
<evidence type="ECO:0000313" key="2">
    <source>
        <dbReference type="EMBL" id="CAE7215922.1"/>
    </source>
</evidence>
<name>A0A8H3E9A4_9AGAM</name>
<organism evidence="2 3">
    <name type="scientific">Rhizoctonia solani</name>
    <dbReference type="NCBI Taxonomy" id="456999"/>
    <lineage>
        <taxon>Eukaryota</taxon>
        <taxon>Fungi</taxon>
        <taxon>Dikarya</taxon>
        <taxon>Basidiomycota</taxon>
        <taxon>Agaricomycotina</taxon>
        <taxon>Agaricomycetes</taxon>
        <taxon>Cantharellales</taxon>
        <taxon>Ceratobasidiaceae</taxon>
        <taxon>Rhizoctonia</taxon>
    </lineage>
</organism>
<feature type="non-terminal residue" evidence="2">
    <location>
        <position position="48"/>
    </location>
</feature>
<evidence type="ECO:0000313" key="3">
    <source>
        <dbReference type="Proteomes" id="UP000663827"/>
    </source>
</evidence>
<protein>
    <submittedName>
        <fullName evidence="2">Uncharacterized protein</fullName>
    </submittedName>
</protein>
<comment type="caution">
    <text evidence="2">The sequence shown here is derived from an EMBL/GenBank/DDBJ whole genome shotgun (WGS) entry which is preliminary data.</text>
</comment>
<accession>A0A8H3E9A4</accession>
<proteinExistence type="predicted"/>
<feature type="compositionally biased region" description="Low complexity" evidence="1">
    <location>
        <begin position="25"/>
        <end position="48"/>
    </location>
</feature>
<dbReference type="EMBL" id="CAJNJQ010005016">
    <property type="protein sequence ID" value="CAE7215922.1"/>
    <property type="molecule type" value="Genomic_DNA"/>
</dbReference>
<evidence type="ECO:0000256" key="1">
    <source>
        <dbReference type="SAM" id="MobiDB-lite"/>
    </source>
</evidence>
<sequence>MVHSRAVSGTRHATRRNEACSARANLPTSPTSPKPNNSSINPNPSRLQ</sequence>
<dbReference type="Proteomes" id="UP000663827">
    <property type="component" value="Unassembled WGS sequence"/>
</dbReference>
<dbReference type="AlphaFoldDB" id="A0A8H3E9A4"/>
<reference evidence="2" key="1">
    <citation type="submission" date="2021-01" db="EMBL/GenBank/DDBJ databases">
        <authorList>
            <person name="Kaushik A."/>
        </authorList>
    </citation>
    <scope>NUCLEOTIDE SEQUENCE</scope>
    <source>
        <strain evidence="2">AG5</strain>
    </source>
</reference>